<evidence type="ECO:0000313" key="4">
    <source>
        <dbReference type="Proteomes" id="UP000009170"/>
    </source>
</evidence>
<reference evidence="3" key="3">
    <citation type="submission" date="2017-04" db="EMBL/GenBank/DDBJ databases">
        <title>Population genomics of picophytoplankton unveils novel chromosome hypervariability.</title>
        <authorList>
            <consortium name="DOE Joint Genome Institute"/>
            <person name="Blanc-Mathieu R."/>
            <person name="Krasovec M."/>
            <person name="Hebrard M."/>
            <person name="Yau S."/>
            <person name="Desgranges E."/>
            <person name="Martin J."/>
            <person name="Schackwitz W."/>
            <person name="Kuo A."/>
            <person name="Salin G."/>
            <person name="Donnadieu C."/>
            <person name="Desdevises Y."/>
            <person name="Sanchez-Ferandin S."/>
            <person name="Moreau H."/>
            <person name="Rivals E."/>
            <person name="Grigoriev I.V."/>
            <person name="Grimsley N."/>
            <person name="Eyre-Walker A."/>
            <person name="Piganeau G."/>
        </authorList>
    </citation>
    <scope>NUCLEOTIDE SEQUENCE [LARGE SCALE GENOMIC DNA]</scope>
    <source>
        <strain evidence="3">RCC 1115</strain>
    </source>
</reference>
<gene>
    <name evidence="3" type="ORF">BE221DRAFT_75948</name>
    <name evidence="2" type="ORF">OT_ostta14g02450</name>
</gene>
<dbReference type="EMBL" id="KZ155785">
    <property type="protein sequence ID" value="OUS46047.1"/>
    <property type="molecule type" value="Genomic_DNA"/>
</dbReference>
<organism evidence="2 4">
    <name type="scientific">Ostreococcus tauri</name>
    <name type="common">Marine green alga</name>
    <dbReference type="NCBI Taxonomy" id="70448"/>
    <lineage>
        <taxon>Eukaryota</taxon>
        <taxon>Viridiplantae</taxon>
        <taxon>Chlorophyta</taxon>
        <taxon>Mamiellophyceae</taxon>
        <taxon>Mamiellales</taxon>
        <taxon>Bathycoccaceae</taxon>
        <taxon>Ostreococcus</taxon>
    </lineage>
</organism>
<dbReference type="EMBL" id="CAID01000014">
    <property type="protein sequence ID" value="CAL57029.1"/>
    <property type="molecule type" value="Genomic_DNA"/>
</dbReference>
<protein>
    <submittedName>
        <fullName evidence="2">Unnamed product</fullName>
    </submittedName>
</protein>
<accession>Q00VS9</accession>
<evidence type="ECO:0000313" key="3">
    <source>
        <dbReference type="EMBL" id="OUS46047.1"/>
    </source>
</evidence>
<feature type="region of interest" description="Disordered" evidence="1">
    <location>
        <begin position="1"/>
        <end position="26"/>
    </location>
</feature>
<reference evidence="2" key="2">
    <citation type="journal article" date="2014" name="BMC Genomics">
        <title>An improved genome of the model marine alga Ostreococcus tauri unfolds by assessing Illumina de novo assemblies.</title>
        <authorList>
            <person name="Blanc-Mathieu R."/>
            <person name="Verhelst B."/>
            <person name="Derelle E."/>
            <person name="Rombauts S."/>
            <person name="Bouget F.Y."/>
            <person name="Carre I."/>
            <person name="Chateau A."/>
            <person name="Eyre-Walker A."/>
            <person name="Grimsley N."/>
            <person name="Moreau H."/>
            <person name="Piegu B."/>
            <person name="Rivals E."/>
            <person name="Schackwitz W."/>
            <person name="Van de Peer Y."/>
            <person name="Piganeau G."/>
        </authorList>
    </citation>
    <scope>NUCLEOTIDE SEQUENCE</scope>
    <source>
        <strain evidence="2">RCC4221</strain>
    </source>
</reference>
<proteinExistence type="predicted"/>
<dbReference type="Proteomes" id="UP000009170">
    <property type="component" value="Unassembled WGS sequence"/>
</dbReference>
<dbReference type="InParanoid" id="Q00VS9"/>
<sequence length="144" mass="15384">MDARADGGARDAARATGGRGRSESYYKSSYNAPVGYVEGDASAGSRSPRWGLRGFVPPARFRVEGYEYQNAEDTAHGTTGRTLIKMRAIDAREMAYDEVEEDGRGGLGVASDDVEAEARTTHAGGMSSRPSWTAAHYQGRVSAS</sequence>
<reference evidence="2 4" key="1">
    <citation type="journal article" date="2006" name="Proc. Natl. Acad. Sci. U.S.A.">
        <title>Genome analysis of the smallest free-living eukaryote Ostreococcus tauri unveils many unique features.</title>
        <authorList>
            <person name="Derelle E."/>
            <person name="Ferraz C."/>
            <person name="Rombauts S."/>
            <person name="Rouze P."/>
            <person name="Worden A.Z."/>
            <person name="Robbens S."/>
            <person name="Partensky F."/>
            <person name="Degroeve S."/>
            <person name="Echeynie S."/>
            <person name="Cooke R."/>
            <person name="Saeys Y."/>
            <person name="Wuyts J."/>
            <person name="Jabbari K."/>
            <person name="Bowler C."/>
            <person name="Panaud O."/>
            <person name="Piegu B."/>
            <person name="Ball S.G."/>
            <person name="Ral J.-P."/>
            <person name="Bouget F.-Y."/>
            <person name="Piganeau G."/>
            <person name="De Baets B."/>
            <person name="Picard A."/>
            <person name="Delseny M."/>
            <person name="Demaille J."/>
            <person name="Van de Peer Y."/>
            <person name="Moreau H."/>
        </authorList>
    </citation>
    <scope>NUCLEOTIDE SEQUENCE [LARGE SCALE GENOMIC DNA]</scope>
    <source>
        <strain evidence="2 4">OTTH0595</strain>
    </source>
</reference>
<accession>A0A454XS75</accession>
<dbReference type="RefSeq" id="XP_003083074.1">
    <property type="nucleotide sequence ID" value="XM_003083026.1"/>
</dbReference>
<keyword evidence="4" id="KW-1185">Reference proteome</keyword>
<evidence type="ECO:0000313" key="2">
    <source>
        <dbReference type="EMBL" id="CAL57029.1"/>
    </source>
</evidence>
<dbReference type="Proteomes" id="UP000195557">
    <property type="component" value="Unassembled WGS sequence"/>
</dbReference>
<accession>A0A1Y5IBP0</accession>
<feature type="compositionally biased region" description="Basic and acidic residues" evidence="1">
    <location>
        <begin position="1"/>
        <end position="13"/>
    </location>
</feature>
<dbReference type="AlphaFoldDB" id="Q00VS9"/>
<feature type="region of interest" description="Disordered" evidence="1">
    <location>
        <begin position="99"/>
        <end position="144"/>
    </location>
</feature>
<dbReference type="GeneID" id="9837724"/>
<name>Q00VS9_OSTTA</name>
<dbReference type="KEGG" id="ota:OT_ostta14g02450"/>
<evidence type="ECO:0000256" key="1">
    <source>
        <dbReference type="SAM" id="MobiDB-lite"/>
    </source>
</evidence>